<dbReference type="EMBL" id="BARU01043677">
    <property type="protein sequence ID" value="GAH83917.1"/>
    <property type="molecule type" value="Genomic_DNA"/>
</dbReference>
<comment type="caution">
    <text evidence="2">The sequence shown here is derived from an EMBL/GenBank/DDBJ whole genome shotgun (WGS) entry which is preliminary data.</text>
</comment>
<feature type="domain" description="DUF4268" evidence="1">
    <location>
        <begin position="40"/>
        <end position="174"/>
    </location>
</feature>
<organism evidence="2">
    <name type="scientific">marine sediment metagenome</name>
    <dbReference type="NCBI Taxonomy" id="412755"/>
    <lineage>
        <taxon>unclassified sequences</taxon>
        <taxon>metagenomes</taxon>
        <taxon>ecological metagenomes</taxon>
    </lineage>
</organism>
<reference evidence="2" key="1">
    <citation type="journal article" date="2014" name="Front. Microbiol.">
        <title>High frequency of phylogenetically diverse reductive dehalogenase-homologous genes in deep subseafloor sedimentary metagenomes.</title>
        <authorList>
            <person name="Kawai M."/>
            <person name="Futagami T."/>
            <person name="Toyoda A."/>
            <person name="Takaki Y."/>
            <person name="Nishi S."/>
            <person name="Hori S."/>
            <person name="Arai W."/>
            <person name="Tsubouchi T."/>
            <person name="Morono Y."/>
            <person name="Uchiyama I."/>
            <person name="Ito T."/>
            <person name="Fujiyama A."/>
            <person name="Inagaki F."/>
            <person name="Takami H."/>
        </authorList>
    </citation>
    <scope>NUCLEOTIDE SEQUENCE</scope>
    <source>
        <strain evidence="2">Expedition CK06-06</strain>
    </source>
</reference>
<accession>X1IQD9</accession>
<dbReference type="Pfam" id="PF14088">
    <property type="entry name" value="DUF4268"/>
    <property type="match status" value="1"/>
</dbReference>
<dbReference type="AlphaFoldDB" id="X1IQD9"/>
<evidence type="ECO:0000313" key="2">
    <source>
        <dbReference type="EMBL" id="GAH83917.1"/>
    </source>
</evidence>
<name>X1IQD9_9ZZZZ</name>
<evidence type="ECO:0000259" key="1">
    <source>
        <dbReference type="Pfam" id="PF14088"/>
    </source>
</evidence>
<protein>
    <recommendedName>
        <fullName evidence="1">DUF4268 domain-containing protein</fullName>
    </recommendedName>
</protein>
<proteinExistence type="predicted"/>
<gene>
    <name evidence="2" type="ORF">S03H2_66825</name>
</gene>
<feature type="non-terminal residue" evidence="2">
    <location>
        <position position="1"/>
    </location>
</feature>
<sequence length="181" mass="21232">CVEFDYFEGNDSEYFIPEVIGIEEIKRIETGELSATQKSYKAFWGDLLGQLKEKEPSIRTHQSALTVNAIEIPIGYGSIHLEWAFHGQPRSWFEVGLHFEKPSEQENKKLYEHFVSLKREIESELGGLELESEFPWMTRCARIYASKQEGQMTEELKDWALHTMLKFYSVFKPRLDKFLRS</sequence>
<dbReference type="InterPro" id="IPR025364">
    <property type="entry name" value="DUF4268"/>
</dbReference>